<dbReference type="PANTHER" id="PTHR34599:SF1">
    <property type="entry name" value="PHOSPHATIDIC ACID PHOSPHATASE TYPE 2_HALOPEROXIDASE DOMAIN-CONTAINING PROTEIN"/>
    <property type="match status" value="1"/>
</dbReference>
<dbReference type="RefSeq" id="WP_180283403.1">
    <property type="nucleotide sequence ID" value="NZ_JABFDB010000012.1"/>
</dbReference>
<proteinExistence type="predicted"/>
<organism evidence="1 2">
    <name type="scientific">Azospirillum oleiclasticum</name>
    <dbReference type="NCBI Taxonomy" id="2735135"/>
    <lineage>
        <taxon>Bacteria</taxon>
        <taxon>Pseudomonadati</taxon>
        <taxon>Pseudomonadota</taxon>
        <taxon>Alphaproteobacteria</taxon>
        <taxon>Rhodospirillales</taxon>
        <taxon>Azospirillaceae</taxon>
        <taxon>Azospirillum</taxon>
    </lineage>
</organism>
<evidence type="ECO:0000313" key="1">
    <source>
        <dbReference type="EMBL" id="NYZ21632.1"/>
    </source>
</evidence>
<dbReference type="PANTHER" id="PTHR34599">
    <property type="entry name" value="PEROXIDASE-RELATED"/>
    <property type="match status" value="1"/>
</dbReference>
<dbReference type="InterPro" id="IPR016119">
    <property type="entry name" value="Br/Cl_peroxidase_C"/>
</dbReference>
<keyword evidence="2" id="KW-1185">Reference proteome</keyword>
<dbReference type="CDD" id="cd03398">
    <property type="entry name" value="PAP2_haloperoxidase"/>
    <property type="match status" value="1"/>
</dbReference>
<dbReference type="InterPro" id="IPR036938">
    <property type="entry name" value="PAP2/HPO_sf"/>
</dbReference>
<comment type="caution">
    <text evidence="1">The sequence shown here is derived from an EMBL/GenBank/DDBJ whole genome shotgun (WGS) entry which is preliminary data.</text>
</comment>
<reference evidence="1 2" key="1">
    <citation type="submission" date="2020-05" db="EMBL/GenBank/DDBJ databases">
        <title>Azospirillum oleiclasticum sp. nov, a nitrogen-fixing and heavy crude oil-emulsifying bacterium isolated from the crude oil of Yumen Oilfield.</title>
        <authorList>
            <person name="Wu D."/>
            <person name="Cai M."/>
            <person name="Zhang X."/>
        </authorList>
    </citation>
    <scope>NUCLEOTIDE SEQUENCE [LARGE SCALE GENOMIC DNA]</scope>
    <source>
        <strain evidence="1 2">ROY-1-1-2</strain>
    </source>
</reference>
<evidence type="ECO:0000313" key="2">
    <source>
        <dbReference type="Proteomes" id="UP000584642"/>
    </source>
</evidence>
<sequence>MNDKEKPAAVLNMRHGLARIKRVNVADGIFGPRQPGNFPLTCDGGGAFSAPLFAPHQDNGDEAKYAGDPLFPFFGNFSKGLEHDDRGAVNAAAYRAFVSALMTAMNSPAGPGTIAAIDQIPRATVARPRPFVNPLAGLAFDLNGGDAWDFTCAPAPVVAGPESAAEMVELYWMALLRDTAFTAYDSDPLAAIAAKDVGALGAFTGPRADGKVTPGTLFRGSTPGDLKGHYLSQFMLKPAIFGTQTIDQRQKTAVAGIDYMTTRDSYLAVQRGADVGGVDRFDTERRYIRNLRDLATYVHFDALYQAYFNACLILLELQGRGVIGIDKDNPYATAKKQIGFGTYGGPHILSLVTEVATRALKAVWFQKWFVHRRLRPEMFGGRIDALLRLKAAGTGVNLDNYVHKSLLESAAGSAVLSGTGGWFLPQAFPEGSPMHPAYGAGHATVAGACVTILKAWFNEEDALPDPVVPNADGTALVPDPKAPGLTVGGELNKLAANIAIGRNGAGVHWRTDYTRSMSLGEAIAVSILQEQSVCYAEGGGFTLTTFCGKPIKIWDGRVMPA</sequence>
<accession>A0ABX2TBB5</accession>
<dbReference type="Gene3D" id="1.10.606.10">
    <property type="entry name" value="Vanadium-containing Chloroperoxidase, domain 2"/>
    <property type="match status" value="1"/>
</dbReference>
<dbReference type="EMBL" id="JABFDB010000012">
    <property type="protein sequence ID" value="NYZ21632.1"/>
    <property type="molecule type" value="Genomic_DNA"/>
</dbReference>
<protein>
    <submittedName>
        <fullName evidence="1">Vanadium-dependent haloperoxidase</fullName>
    </submittedName>
</protein>
<name>A0ABX2TBB5_9PROT</name>
<dbReference type="Proteomes" id="UP000584642">
    <property type="component" value="Unassembled WGS sequence"/>
</dbReference>
<dbReference type="SUPFAM" id="SSF48317">
    <property type="entry name" value="Acid phosphatase/Vanadium-dependent haloperoxidase"/>
    <property type="match status" value="1"/>
</dbReference>
<dbReference type="InterPro" id="IPR052559">
    <property type="entry name" value="V-haloperoxidase"/>
</dbReference>
<gene>
    <name evidence="1" type="ORF">HND93_18115</name>
</gene>